<dbReference type="PATRIC" id="fig|1618344.3.peg.956"/>
<keyword evidence="8 11" id="KW-0413">Isomerase</keyword>
<dbReference type="Pfam" id="PF00254">
    <property type="entry name" value="FKBP_C"/>
    <property type="match status" value="1"/>
</dbReference>
<comment type="subcellular location">
    <subcellularLocation>
        <location evidence="11">Cytoplasm</location>
    </subcellularLocation>
    <text evidence="11">About half TF is bound to the ribosome near the polypeptide exit tunnel while the other half is free in the cytoplasm.</text>
</comment>
<dbReference type="EMBL" id="LCBL01000004">
    <property type="protein sequence ID" value="KKS08820.1"/>
    <property type="molecule type" value="Genomic_DNA"/>
</dbReference>
<comment type="similarity">
    <text evidence="2 11 13">Belongs to the FKBP-type PPIase family. Tig subfamily.</text>
</comment>
<keyword evidence="9 11" id="KW-0131">Cell cycle</keyword>
<dbReference type="InterPro" id="IPR008880">
    <property type="entry name" value="Trigger_fac_C"/>
</dbReference>
<dbReference type="GO" id="GO:0043335">
    <property type="term" value="P:protein unfolding"/>
    <property type="evidence" value="ECO:0007669"/>
    <property type="project" value="TreeGrafter"/>
</dbReference>
<name>A0A0G0W778_UNCC2</name>
<dbReference type="SUPFAM" id="SSF54534">
    <property type="entry name" value="FKBP-like"/>
    <property type="match status" value="1"/>
</dbReference>
<dbReference type="GO" id="GO:0043022">
    <property type="term" value="F:ribosome binding"/>
    <property type="evidence" value="ECO:0007669"/>
    <property type="project" value="TreeGrafter"/>
</dbReference>
<evidence type="ECO:0000256" key="6">
    <source>
        <dbReference type="ARBA" id="ARBA00023110"/>
    </source>
</evidence>
<dbReference type="SUPFAM" id="SSF102735">
    <property type="entry name" value="Trigger factor ribosome-binding domain"/>
    <property type="match status" value="1"/>
</dbReference>
<dbReference type="GO" id="GO:0051301">
    <property type="term" value="P:cell division"/>
    <property type="evidence" value="ECO:0007669"/>
    <property type="project" value="UniProtKB-KW"/>
</dbReference>
<dbReference type="InterPro" id="IPR037041">
    <property type="entry name" value="Trigger_fac_C_sf"/>
</dbReference>
<evidence type="ECO:0000256" key="13">
    <source>
        <dbReference type="RuleBase" id="RU003914"/>
    </source>
</evidence>
<dbReference type="InterPro" id="IPR027304">
    <property type="entry name" value="Trigger_fact/SurA_dom_sf"/>
</dbReference>
<reference evidence="16 17" key="1">
    <citation type="journal article" date="2015" name="Nature">
        <title>rRNA introns, odd ribosomes, and small enigmatic genomes across a large radiation of phyla.</title>
        <authorList>
            <person name="Brown C.T."/>
            <person name="Hug L.A."/>
            <person name="Thomas B.C."/>
            <person name="Sharon I."/>
            <person name="Castelle C.J."/>
            <person name="Singh A."/>
            <person name="Wilkins M.J."/>
            <person name="Williams K.H."/>
            <person name="Banfield J.F."/>
        </authorList>
    </citation>
    <scope>NUCLEOTIDE SEQUENCE [LARGE SCALE GENOMIC DNA]</scope>
</reference>
<dbReference type="PANTHER" id="PTHR30560">
    <property type="entry name" value="TRIGGER FACTOR CHAPERONE AND PEPTIDYL-PROLYL CIS/TRANS ISOMERASE"/>
    <property type="match status" value="1"/>
</dbReference>
<evidence type="ECO:0000256" key="3">
    <source>
        <dbReference type="ARBA" id="ARBA00013194"/>
    </source>
</evidence>
<accession>A0A0G0W778</accession>
<evidence type="ECO:0000256" key="11">
    <source>
        <dbReference type="HAMAP-Rule" id="MF_00303"/>
    </source>
</evidence>
<dbReference type="GO" id="GO:0005737">
    <property type="term" value="C:cytoplasm"/>
    <property type="evidence" value="ECO:0007669"/>
    <property type="project" value="UniProtKB-SubCell"/>
</dbReference>
<comment type="catalytic activity">
    <reaction evidence="1 11 12">
        <text>[protein]-peptidylproline (omega=180) = [protein]-peptidylproline (omega=0)</text>
        <dbReference type="Rhea" id="RHEA:16237"/>
        <dbReference type="Rhea" id="RHEA-COMP:10747"/>
        <dbReference type="Rhea" id="RHEA-COMP:10748"/>
        <dbReference type="ChEBI" id="CHEBI:83833"/>
        <dbReference type="ChEBI" id="CHEBI:83834"/>
        <dbReference type="EC" id="5.2.1.8"/>
    </reaction>
</comment>
<comment type="function">
    <text evidence="11">Involved in protein export. Acts as a chaperone by maintaining the newly synthesized protein in an open conformation. Functions as a peptidyl-prolyl cis-trans isomerase.</text>
</comment>
<evidence type="ECO:0000256" key="8">
    <source>
        <dbReference type="ARBA" id="ARBA00023235"/>
    </source>
</evidence>
<dbReference type="Gene3D" id="3.10.50.40">
    <property type="match status" value="1"/>
</dbReference>
<dbReference type="Gene3D" id="1.10.3120.10">
    <property type="entry name" value="Trigger factor, C-terminal domain"/>
    <property type="match status" value="1"/>
</dbReference>
<feature type="coiled-coil region" evidence="14">
    <location>
        <begin position="263"/>
        <end position="297"/>
    </location>
</feature>
<keyword evidence="11" id="KW-0963">Cytoplasm</keyword>
<dbReference type="Proteomes" id="UP000033869">
    <property type="component" value="Unassembled WGS sequence"/>
</dbReference>
<evidence type="ECO:0000256" key="2">
    <source>
        <dbReference type="ARBA" id="ARBA00005464"/>
    </source>
</evidence>
<sequence length="426" mass="48588">MKTKVEKLPESRVKLTITVEKPEIETYEKHAYKHLVGEVKIAGFRPGKAPMAILKKEVGDARFQNEVMDVAIPQSYYKAIVEEKIQAISQPEVKVTKFIPGELLEYEAEVSVLPEVNLPDYKSLKVKIEEPKLKKEEVSEVLENLRKEKAILRDVDREAKIDDRVEIDFDGFIGGKPLEGGSSKNHPLVIGSKSFIPGFEEELVGLKKGDTKEFDIKFPEEYHAKELAGKGAHFIVKMQQVQEVELPELNNDFAKQVGPFDTIAKLNKDIEDNLSAAKKEENKRKAEQELLEKIIAKAKMEIPKDLVAQETEGMIKDMESNFSYRGTSLDDYLESVKKTRDDLKKELKGEAEKRVKIGLVLSQISKEEGIMVTDAEIEAEVDKRITGLPNASEFREKYMTPENKRDIELQLFTRKTIDRLFKYAMK</sequence>
<gene>
    <name evidence="11" type="primary">tig</name>
    <name evidence="16" type="ORF">UU65_C0004G0031</name>
</gene>
<evidence type="ECO:0000313" key="16">
    <source>
        <dbReference type="EMBL" id="KKS08820.1"/>
    </source>
</evidence>
<keyword evidence="5 11" id="KW-0132">Cell division</keyword>
<dbReference type="PROSITE" id="PS50059">
    <property type="entry name" value="FKBP_PPIASE"/>
    <property type="match status" value="1"/>
</dbReference>
<dbReference type="GO" id="GO:0003755">
    <property type="term" value="F:peptidyl-prolyl cis-trans isomerase activity"/>
    <property type="evidence" value="ECO:0007669"/>
    <property type="project" value="UniProtKB-UniRule"/>
</dbReference>
<evidence type="ECO:0000256" key="7">
    <source>
        <dbReference type="ARBA" id="ARBA00023186"/>
    </source>
</evidence>
<dbReference type="GO" id="GO:0051083">
    <property type="term" value="P:'de novo' cotranslational protein folding"/>
    <property type="evidence" value="ECO:0007669"/>
    <property type="project" value="TreeGrafter"/>
</dbReference>
<keyword evidence="6 11" id="KW-0697">Rotamase</keyword>
<dbReference type="Pfam" id="PF05698">
    <property type="entry name" value="Trigger_C"/>
    <property type="match status" value="1"/>
</dbReference>
<dbReference type="NCBIfam" id="TIGR00115">
    <property type="entry name" value="tig"/>
    <property type="match status" value="1"/>
</dbReference>
<dbReference type="InterPro" id="IPR001179">
    <property type="entry name" value="PPIase_FKBP_dom"/>
</dbReference>
<evidence type="ECO:0000313" key="17">
    <source>
        <dbReference type="Proteomes" id="UP000033869"/>
    </source>
</evidence>
<evidence type="ECO:0000256" key="4">
    <source>
        <dbReference type="ARBA" id="ARBA00016902"/>
    </source>
</evidence>
<dbReference type="Pfam" id="PF05697">
    <property type="entry name" value="Trigger_N"/>
    <property type="match status" value="1"/>
</dbReference>
<evidence type="ECO:0000256" key="14">
    <source>
        <dbReference type="SAM" id="Coils"/>
    </source>
</evidence>
<dbReference type="GO" id="GO:0044183">
    <property type="term" value="F:protein folding chaperone"/>
    <property type="evidence" value="ECO:0007669"/>
    <property type="project" value="TreeGrafter"/>
</dbReference>
<protein>
    <recommendedName>
        <fullName evidence="4 11">Trigger factor</fullName>
        <shortName evidence="11">TF</shortName>
        <ecNumber evidence="3 11">5.2.1.8</ecNumber>
    </recommendedName>
    <alternativeName>
        <fullName evidence="10 11">PPIase</fullName>
    </alternativeName>
</protein>
<dbReference type="InterPro" id="IPR008881">
    <property type="entry name" value="Trigger_fac_ribosome-bd_bac"/>
</dbReference>
<feature type="domain" description="PPIase FKBP-type" evidence="15">
    <location>
        <begin position="162"/>
        <end position="250"/>
    </location>
</feature>
<dbReference type="AlphaFoldDB" id="A0A0G0W778"/>
<dbReference type="EC" id="5.2.1.8" evidence="3 11"/>
<evidence type="ECO:0000256" key="9">
    <source>
        <dbReference type="ARBA" id="ARBA00023306"/>
    </source>
</evidence>
<dbReference type="InterPro" id="IPR046357">
    <property type="entry name" value="PPIase_dom_sf"/>
</dbReference>
<dbReference type="InterPro" id="IPR005215">
    <property type="entry name" value="Trig_fac"/>
</dbReference>
<evidence type="ECO:0000256" key="12">
    <source>
        <dbReference type="PROSITE-ProRule" id="PRU00277"/>
    </source>
</evidence>
<keyword evidence="14" id="KW-0175">Coiled coil</keyword>
<comment type="domain">
    <text evidence="11">Consists of 3 domains; the N-terminus binds the ribosome, the middle domain has PPIase activity, while the C-terminus has intrinsic chaperone activity on its own.</text>
</comment>
<dbReference type="GO" id="GO:0015031">
    <property type="term" value="P:protein transport"/>
    <property type="evidence" value="ECO:0007669"/>
    <property type="project" value="UniProtKB-UniRule"/>
</dbReference>
<dbReference type="SUPFAM" id="SSF109998">
    <property type="entry name" value="Triger factor/SurA peptide-binding domain-like"/>
    <property type="match status" value="1"/>
</dbReference>
<dbReference type="PANTHER" id="PTHR30560:SF3">
    <property type="entry name" value="TRIGGER FACTOR-LIKE PROTEIN TIG, CHLOROPLASTIC"/>
    <property type="match status" value="1"/>
</dbReference>
<evidence type="ECO:0000259" key="15">
    <source>
        <dbReference type="PROSITE" id="PS50059"/>
    </source>
</evidence>
<proteinExistence type="inferred from homology"/>
<keyword evidence="7 11" id="KW-0143">Chaperone</keyword>
<evidence type="ECO:0000256" key="1">
    <source>
        <dbReference type="ARBA" id="ARBA00000971"/>
    </source>
</evidence>
<dbReference type="InterPro" id="IPR036611">
    <property type="entry name" value="Trigger_fac_ribosome-bd_sf"/>
</dbReference>
<evidence type="ECO:0000256" key="10">
    <source>
        <dbReference type="ARBA" id="ARBA00029986"/>
    </source>
</evidence>
<comment type="caution">
    <text evidence="16">The sequence shown here is derived from an EMBL/GenBank/DDBJ whole genome shotgun (WGS) entry which is preliminary data.</text>
</comment>
<dbReference type="HAMAP" id="MF_00303">
    <property type="entry name" value="Trigger_factor_Tig"/>
    <property type="match status" value="1"/>
</dbReference>
<organism evidence="16 17">
    <name type="scientific">candidate division CPR2 bacterium GW2011_GWC1_41_48</name>
    <dbReference type="NCBI Taxonomy" id="1618344"/>
    <lineage>
        <taxon>Bacteria</taxon>
        <taxon>Bacteria division CPR2</taxon>
    </lineage>
</organism>
<dbReference type="PIRSF" id="PIRSF003095">
    <property type="entry name" value="Trigger_factor"/>
    <property type="match status" value="1"/>
</dbReference>
<evidence type="ECO:0000256" key="5">
    <source>
        <dbReference type="ARBA" id="ARBA00022618"/>
    </source>
</evidence>
<dbReference type="Gene3D" id="3.30.70.1050">
    <property type="entry name" value="Trigger factor ribosome-binding domain"/>
    <property type="match status" value="1"/>
</dbReference>
<dbReference type="FunFam" id="3.10.50.40:FF:000001">
    <property type="entry name" value="Trigger factor"/>
    <property type="match status" value="1"/>
</dbReference>